<organism evidence="1">
    <name type="scientific">marine sediment metagenome</name>
    <dbReference type="NCBI Taxonomy" id="412755"/>
    <lineage>
        <taxon>unclassified sequences</taxon>
        <taxon>metagenomes</taxon>
        <taxon>ecological metagenomes</taxon>
    </lineage>
</organism>
<proteinExistence type="predicted"/>
<name>X1L900_9ZZZZ</name>
<dbReference type="EMBL" id="BARV01004141">
    <property type="protein sequence ID" value="GAI15807.1"/>
    <property type="molecule type" value="Genomic_DNA"/>
</dbReference>
<evidence type="ECO:0000313" key="1">
    <source>
        <dbReference type="EMBL" id="GAI15807.1"/>
    </source>
</evidence>
<accession>X1L900</accession>
<reference evidence="1" key="1">
    <citation type="journal article" date="2014" name="Front. Microbiol.">
        <title>High frequency of phylogenetically diverse reductive dehalogenase-homologous genes in deep subseafloor sedimentary metagenomes.</title>
        <authorList>
            <person name="Kawai M."/>
            <person name="Futagami T."/>
            <person name="Toyoda A."/>
            <person name="Takaki Y."/>
            <person name="Nishi S."/>
            <person name="Hori S."/>
            <person name="Arai W."/>
            <person name="Tsubouchi T."/>
            <person name="Morono Y."/>
            <person name="Uchiyama I."/>
            <person name="Ito T."/>
            <person name="Fujiyama A."/>
            <person name="Inagaki F."/>
            <person name="Takami H."/>
        </authorList>
    </citation>
    <scope>NUCLEOTIDE SEQUENCE</scope>
    <source>
        <strain evidence="1">Expedition CK06-06</strain>
    </source>
</reference>
<protein>
    <submittedName>
        <fullName evidence="1">Uncharacterized protein</fullName>
    </submittedName>
</protein>
<gene>
    <name evidence="1" type="ORF">S06H3_09405</name>
</gene>
<feature type="non-terminal residue" evidence="1">
    <location>
        <position position="1"/>
    </location>
</feature>
<dbReference type="AlphaFoldDB" id="X1L900"/>
<comment type="caution">
    <text evidence="1">The sequence shown here is derived from an EMBL/GenBank/DDBJ whole genome shotgun (WGS) entry which is preliminary data.</text>
</comment>
<sequence length="32" mass="3673">FLNRLSEKMDLAKKSLEIGKTVKIITLKNTCH</sequence>